<evidence type="ECO:0000259" key="13">
    <source>
        <dbReference type="PROSITE" id="PS51695"/>
    </source>
</evidence>
<dbReference type="InterPro" id="IPR030400">
    <property type="entry name" value="Sedolisin_dom"/>
</dbReference>
<dbReference type="Proteomes" id="UP001303889">
    <property type="component" value="Unassembled WGS sequence"/>
</dbReference>
<feature type="binding site" evidence="11">
    <location>
        <position position="562"/>
    </location>
    <ligand>
        <name>Ca(2+)</name>
        <dbReference type="ChEBI" id="CHEBI:29108"/>
    </ligand>
</feature>
<organism evidence="14 15">
    <name type="scientific">Staphylotrichum tortipilum</name>
    <dbReference type="NCBI Taxonomy" id="2831512"/>
    <lineage>
        <taxon>Eukaryota</taxon>
        <taxon>Fungi</taxon>
        <taxon>Dikarya</taxon>
        <taxon>Ascomycota</taxon>
        <taxon>Pezizomycotina</taxon>
        <taxon>Sordariomycetes</taxon>
        <taxon>Sordariomycetidae</taxon>
        <taxon>Sordariales</taxon>
        <taxon>Chaetomiaceae</taxon>
        <taxon>Staphylotrichum</taxon>
    </lineage>
</organism>
<evidence type="ECO:0000256" key="10">
    <source>
        <dbReference type="ARBA" id="ARBA00023145"/>
    </source>
</evidence>
<dbReference type="Pfam" id="PF00082">
    <property type="entry name" value="Peptidase_S8"/>
    <property type="match status" value="1"/>
</dbReference>
<evidence type="ECO:0000256" key="6">
    <source>
        <dbReference type="ARBA" id="ARBA00022723"/>
    </source>
</evidence>
<gene>
    <name evidence="14" type="ORF">C8A05DRAFT_46277</name>
</gene>
<keyword evidence="7 11" id="KW-0378">Hydrolase</keyword>
<dbReference type="PANTHER" id="PTHR14218:SF19">
    <property type="entry name" value="SERINE PROTEASE AORO, PUTATIVE (AFU_ORTHOLOGUE AFUA_6G10250)-RELATED"/>
    <property type="match status" value="1"/>
</dbReference>
<keyword evidence="15" id="KW-1185">Reference proteome</keyword>
<feature type="compositionally biased region" description="Polar residues" evidence="12">
    <location>
        <begin position="149"/>
        <end position="164"/>
    </location>
</feature>
<dbReference type="Pfam" id="PF09286">
    <property type="entry name" value="Pro-kuma_activ"/>
    <property type="match status" value="1"/>
</dbReference>
<evidence type="ECO:0000256" key="12">
    <source>
        <dbReference type="SAM" id="MobiDB-lite"/>
    </source>
</evidence>
<keyword evidence="6 11" id="KW-0479">Metal-binding</keyword>
<reference evidence="14" key="2">
    <citation type="submission" date="2023-05" db="EMBL/GenBank/DDBJ databases">
        <authorList>
            <consortium name="Lawrence Berkeley National Laboratory"/>
            <person name="Steindorff A."/>
            <person name="Hensen N."/>
            <person name="Bonometti L."/>
            <person name="Westerberg I."/>
            <person name="Brannstrom I.O."/>
            <person name="Guillou S."/>
            <person name="Cros-Aarteil S."/>
            <person name="Calhoun S."/>
            <person name="Haridas S."/>
            <person name="Kuo A."/>
            <person name="Mondo S."/>
            <person name="Pangilinan J."/>
            <person name="Riley R."/>
            <person name="Labutti K."/>
            <person name="Andreopoulos B."/>
            <person name="Lipzen A."/>
            <person name="Chen C."/>
            <person name="Yanf M."/>
            <person name="Daum C."/>
            <person name="Ng V."/>
            <person name="Clum A."/>
            <person name="Ohm R."/>
            <person name="Martin F."/>
            <person name="Silar P."/>
            <person name="Natvig D."/>
            <person name="Lalanne C."/>
            <person name="Gautier V."/>
            <person name="Ament-Velasquez S.L."/>
            <person name="Kruys A."/>
            <person name="Hutchinson M.I."/>
            <person name="Powell A.J."/>
            <person name="Barry K."/>
            <person name="Miller A.N."/>
            <person name="Grigoriev I.V."/>
            <person name="Debuchy R."/>
            <person name="Gladieux P."/>
            <person name="Thoren M.H."/>
            <person name="Johannesson H."/>
        </authorList>
    </citation>
    <scope>NUCLEOTIDE SEQUENCE</scope>
    <source>
        <strain evidence="14">CBS 103.79</strain>
    </source>
</reference>
<evidence type="ECO:0000256" key="2">
    <source>
        <dbReference type="ARBA" id="ARBA00002451"/>
    </source>
</evidence>
<proteinExistence type="predicted"/>
<evidence type="ECO:0000256" key="8">
    <source>
        <dbReference type="ARBA" id="ARBA00022825"/>
    </source>
</evidence>
<dbReference type="GO" id="GO:0046872">
    <property type="term" value="F:metal ion binding"/>
    <property type="evidence" value="ECO:0007669"/>
    <property type="project" value="UniProtKB-UniRule"/>
</dbReference>
<evidence type="ECO:0000313" key="14">
    <source>
        <dbReference type="EMBL" id="KAK3899728.1"/>
    </source>
</evidence>
<dbReference type="CDD" id="cd04056">
    <property type="entry name" value="Peptidases_S53"/>
    <property type="match status" value="1"/>
</dbReference>
<feature type="region of interest" description="Disordered" evidence="12">
    <location>
        <begin position="146"/>
        <end position="166"/>
    </location>
</feature>
<accession>A0AAN6MGK9</accession>
<dbReference type="InterPro" id="IPR036852">
    <property type="entry name" value="Peptidase_S8/S53_dom_sf"/>
</dbReference>
<dbReference type="GO" id="GO:0005576">
    <property type="term" value="C:extracellular region"/>
    <property type="evidence" value="ECO:0007669"/>
    <property type="project" value="UniProtKB-SubCell"/>
</dbReference>
<dbReference type="AlphaFoldDB" id="A0AAN6MGK9"/>
<feature type="active site" description="Charge relay system" evidence="11">
    <location>
        <position position="500"/>
    </location>
</feature>
<dbReference type="SUPFAM" id="SSF52743">
    <property type="entry name" value="Subtilisin-like"/>
    <property type="match status" value="1"/>
</dbReference>
<dbReference type="GO" id="GO:0004252">
    <property type="term" value="F:serine-type endopeptidase activity"/>
    <property type="evidence" value="ECO:0007669"/>
    <property type="project" value="UniProtKB-UniRule"/>
</dbReference>
<protein>
    <recommendedName>
        <fullName evidence="4">tripeptidyl-peptidase II</fullName>
        <ecNumber evidence="4">3.4.14.10</ecNumber>
    </recommendedName>
</protein>
<dbReference type="SMART" id="SM00944">
    <property type="entry name" value="Pro-kuma_activ"/>
    <property type="match status" value="1"/>
</dbReference>
<dbReference type="Gene3D" id="3.40.50.200">
    <property type="entry name" value="Peptidase S8/S53 domain"/>
    <property type="match status" value="1"/>
</dbReference>
<comment type="catalytic activity">
    <reaction evidence="1">
        <text>Release of an N-terminal tripeptide from a polypeptide.</text>
        <dbReference type="EC" id="3.4.14.10"/>
    </reaction>
</comment>
<comment type="function">
    <text evidence="2">Secreted tripeptidyl-peptidase which degrades proteins at acidic pHs and is involved in virulence.</text>
</comment>
<feature type="binding site" evidence="11">
    <location>
        <position position="541"/>
    </location>
    <ligand>
        <name>Ca(2+)</name>
        <dbReference type="ChEBI" id="CHEBI:29108"/>
    </ligand>
</feature>
<dbReference type="PANTHER" id="PTHR14218">
    <property type="entry name" value="PROTEASE S8 TRIPEPTIDYL PEPTIDASE I CLN2"/>
    <property type="match status" value="1"/>
</dbReference>
<keyword evidence="8 11" id="KW-0720">Serine protease</keyword>
<keyword evidence="10" id="KW-0865">Zymogen</keyword>
<dbReference type="SUPFAM" id="SSF54897">
    <property type="entry name" value="Protease propeptides/inhibitors"/>
    <property type="match status" value="1"/>
</dbReference>
<evidence type="ECO:0000256" key="1">
    <source>
        <dbReference type="ARBA" id="ARBA00001910"/>
    </source>
</evidence>
<dbReference type="EMBL" id="MU855748">
    <property type="protein sequence ID" value="KAK3899728.1"/>
    <property type="molecule type" value="Genomic_DNA"/>
</dbReference>
<feature type="domain" description="Peptidase S53" evidence="13">
    <location>
        <begin position="172"/>
        <end position="582"/>
    </location>
</feature>
<dbReference type="GO" id="GO:0006508">
    <property type="term" value="P:proteolysis"/>
    <property type="evidence" value="ECO:0007669"/>
    <property type="project" value="UniProtKB-KW"/>
</dbReference>
<reference evidence="14" key="1">
    <citation type="journal article" date="2023" name="Mol. Phylogenet. Evol.">
        <title>Genome-scale phylogeny and comparative genomics of the fungal order Sordariales.</title>
        <authorList>
            <person name="Hensen N."/>
            <person name="Bonometti L."/>
            <person name="Westerberg I."/>
            <person name="Brannstrom I.O."/>
            <person name="Guillou S."/>
            <person name="Cros-Aarteil S."/>
            <person name="Calhoun S."/>
            <person name="Haridas S."/>
            <person name="Kuo A."/>
            <person name="Mondo S."/>
            <person name="Pangilinan J."/>
            <person name="Riley R."/>
            <person name="LaButti K."/>
            <person name="Andreopoulos B."/>
            <person name="Lipzen A."/>
            <person name="Chen C."/>
            <person name="Yan M."/>
            <person name="Daum C."/>
            <person name="Ng V."/>
            <person name="Clum A."/>
            <person name="Steindorff A."/>
            <person name="Ohm R.A."/>
            <person name="Martin F."/>
            <person name="Silar P."/>
            <person name="Natvig D.O."/>
            <person name="Lalanne C."/>
            <person name="Gautier V."/>
            <person name="Ament-Velasquez S.L."/>
            <person name="Kruys A."/>
            <person name="Hutchinson M.I."/>
            <person name="Powell A.J."/>
            <person name="Barry K."/>
            <person name="Miller A.N."/>
            <person name="Grigoriev I.V."/>
            <person name="Debuchy R."/>
            <person name="Gladieux P."/>
            <person name="Hiltunen Thoren M."/>
            <person name="Johannesson H."/>
        </authorList>
    </citation>
    <scope>NUCLEOTIDE SEQUENCE</scope>
    <source>
        <strain evidence="14">CBS 103.79</strain>
    </source>
</reference>
<feature type="binding site" evidence="11">
    <location>
        <position position="560"/>
    </location>
    <ligand>
        <name>Ca(2+)</name>
        <dbReference type="ChEBI" id="CHEBI:29108"/>
    </ligand>
</feature>
<comment type="cofactor">
    <cofactor evidence="11">
        <name>Ca(2+)</name>
        <dbReference type="ChEBI" id="CHEBI:29108"/>
    </cofactor>
    <text evidence="11">Binds 1 Ca(2+) ion per subunit.</text>
</comment>
<dbReference type="PROSITE" id="PS51695">
    <property type="entry name" value="SEDOLISIN"/>
    <property type="match status" value="1"/>
</dbReference>
<evidence type="ECO:0000256" key="5">
    <source>
        <dbReference type="ARBA" id="ARBA00022670"/>
    </source>
</evidence>
<keyword evidence="5 11" id="KW-0645">Protease</keyword>
<dbReference type="InterPro" id="IPR015366">
    <property type="entry name" value="S53_propep"/>
</dbReference>
<evidence type="ECO:0000256" key="9">
    <source>
        <dbReference type="ARBA" id="ARBA00022837"/>
    </source>
</evidence>
<evidence type="ECO:0000256" key="11">
    <source>
        <dbReference type="PROSITE-ProRule" id="PRU01032"/>
    </source>
</evidence>
<sequence length="583" mass="63129">MFSLLVRASLRRERLRGACVTRNELEGLSSLWTRLPRRPLPDTKLALGIALAQHDVESAEKDLLRVSNPSSPQFAPYWDRTSWLRQAGVDQQLIVPFEDQGWLFFNTPILQTETLLMTEFAAYNNGEKHLACDHYSLPRLLHGGHPQLPSRSPNVVQSRGTAPSPQELCSKYTTPGCLRTLYNISSGDAIHPNNTLGVFEVAWSSWLPRDLDMFFGLFSPAQMGSRPTMERINGGYWRNDSAMSSLNMEADLDFEYTMALTYPQPVVNYQAGEMWQAGTLNGLLAAIDPSHCTAWNSSIDGTYPSPFEGGYSEPVDCSTLKPASVIFVAYAWDEVAYPPACLCRQYLEFLKLGLQGVSVDCGPAGAGCRCIDPGTGGVGPADSGLFSPVAPASCPYVLSVGGTQLRANTTVHDREVVFRVESPSHISSSGGGFSNLFAAPGYQHKAVRDYLENPLQQDCLTSLVGKGANFAGRSFPDVSANAANYVVAVAAQLMTVQGTSASAPVVASILSKLNNARLHAGKRPVGFVNPVLYAHPHQTNDVVGGANHGYGTDAFEAVVGWDPVTGLGTLGYRRLLELYLSLS</sequence>
<comment type="subcellular location">
    <subcellularLocation>
        <location evidence="3">Secreted</location>
        <location evidence="3">Extracellular space</location>
    </subcellularLocation>
</comment>
<dbReference type="GO" id="GO:0008240">
    <property type="term" value="F:tripeptidyl-peptidase activity"/>
    <property type="evidence" value="ECO:0007669"/>
    <property type="project" value="UniProtKB-EC"/>
</dbReference>
<evidence type="ECO:0000256" key="3">
    <source>
        <dbReference type="ARBA" id="ARBA00004239"/>
    </source>
</evidence>
<feature type="binding site" evidence="11">
    <location>
        <position position="542"/>
    </location>
    <ligand>
        <name>Ca(2+)</name>
        <dbReference type="ChEBI" id="CHEBI:29108"/>
    </ligand>
</feature>
<evidence type="ECO:0000256" key="7">
    <source>
        <dbReference type="ARBA" id="ARBA00022801"/>
    </source>
</evidence>
<name>A0AAN6MGK9_9PEZI</name>
<feature type="active site" description="Charge relay system" evidence="11">
    <location>
        <position position="249"/>
    </location>
</feature>
<keyword evidence="9 11" id="KW-0106">Calcium</keyword>
<evidence type="ECO:0000256" key="4">
    <source>
        <dbReference type="ARBA" id="ARBA00012462"/>
    </source>
</evidence>
<feature type="active site" description="Charge relay system" evidence="11">
    <location>
        <position position="253"/>
    </location>
</feature>
<dbReference type="InterPro" id="IPR050819">
    <property type="entry name" value="Tripeptidyl-peptidase_I"/>
</dbReference>
<comment type="caution">
    <text evidence="14">The sequence shown here is derived from an EMBL/GenBank/DDBJ whole genome shotgun (WGS) entry which is preliminary data.</text>
</comment>
<evidence type="ECO:0000313" key="15">
    <source>
        <dbReference type="Proteomes" id="UP001303889"/>
    </source>
</evidence>
<dbReference type="InterPro" id="IPR000209">
    <property type="entry name" value="Peptidase_S8/S53_dom"/>
</dbReference>
<dbReference type="EC" id="3.4.14.10" evidence="4"/>